<keyword evidence="4" id="KW-0548">Nucleotidyltransferase</keyword>
<keyword evidence="2" id="KW-0732">Signal</keyword>
<dbReference type="Gene3D" id="3.30.70.270">
    <property type="match status" value="1"/>
</dbReference>
<evidence type="ECO:0000256" key="1">
    <source>
        <dbReference type="SAM" id="Phobius"/>
    </source>
</evidence>
<evidence type="ECO:0000313" key="5">
    <source>
        <dbReference type="Proteomes" id="UP001141950"/>
    </source>
</evidence>
<dbReference type="SMART" id="SM00267">
    <property type="entry name" value="GGDEF"/>
    <property type="match status" value="1"/>
</dbReference>
<keyword evidence="4" id="KW-0808">Transferase</keyword>
<dbReference type="InterPro" id="IPR008979">
    <property type="entry name" value="Galactose-bd-like_sf"/>
</dbReference>
<accession>A0A9X2SA15</accession>
<feature type="transmembrane region" description="Helical" evidence="1">
    <location>
        <begin position="378"/>
        <end position="398"/>
    </location>
</feature>
<protein>
    <submittedName>
        <fullName evidence="4">Diguanylate cyclase</fullName>
        <ecNumber evidence="4">2.7.7.65</ecNumber>
    </submittedName>
</protein>
<keyword evidence="1" id="KW-0812">Transmembrane</keyword>
<feature type="transmembrane region" description="Helical" evidence="1">
    <location>
        <begin position="324"/>
        <end position="343"/>
    </location>
</feature>
<evidence type="ECO:0000313" key="4">
    <source>
        <dbReference type="EMBL" id="MCR2805746.1"/>
    </source>
</evidence>
<keyword evidence="1" id="KW-0472">Membrane</keyword>
<sequence length="614" mass="68359">MTVTAKRLFIFLLPVLLLLVSCTSQSPGAERQAPQAVMGVLDLTDWTIDRPIALDGEWAFYWHKLYDPEQLARELPDAYAKVPSAWNASADFERYGYATYSLIVKHDGQASDMELYIPSISTAYTIWVNGERVWDNGQAGTNEKSMDPHKEKRVLTVSSPAHELRLVVQVSNYMHPRSGITESMELGPVGTLSEEQLKQAAYDMFLTGGLCLIGLYHLGLFLMRRSDAAPLFFAVYCLVISLRSFLTGETVVYRFLPGVPWEAWVRAEYLCLVISVISFTLFLRRVYPKEMSDRIISVFIAFSVVYGGVIAVSKLRHFMFLLPYFQIVIVVAISYALFVFVLATIRRREGAAISVGGAFLLTLSVFNDVLYNQGLIHTGYMVPIGLLIFIISQSFILGMSYSKSFASSEDLAAKLRQLNSSLEEKVKERTLELEEANRWLEKQTLIDGLTGIANRTHFNAVFKRMMDAGQERSISLLVMDIDHFKCYNDTYGHLAGDECLKQVAGAIHNVAERSHGLAARYGGEEFIMIAEAGPEEAAELAEEVVSSIRALGIPHAASGAAPFVTLSCGVVSYTSRREAPASLAALYELADQALYRAKQQGRNGYVYEPAPLEQ</sequence>
<dbReference type="PROSITE" id="PS51257">
    <property type="entry name" value="PROKAR_LIPOPROTEIN"/>
    <property type="match status" value="1"/>
</dbReference>
<dbReference type="InterPro" id="IPR000160">
    <property type="entry name" value="GGDEF_dom"/>
</dbReference>
<dbReference type="Proteomes" id="UP001141950">
    <property type="component" value="Unassembled WGS sequence"/>
</dbReference>
<dbReference type="GO" id="GO:1902201">
    <property type="term" value="P:negative regulation of bacterial-type flagellum-dependent cell motility"/>
    <property type="evidence" value="ECO:0007669"/>
    <property type="project" value="TreeGrafter"/>
</dbReference>
<reference evidence="4" key="1">
    <citation type="submission" date="2022-08" db="EMBL/GenBank/DDBJ databases">
        <title>The genomic sequence of strain Paenibacillus sp. SCIV0701.</title>
        <authorList>
            <person name="Zhao H."/>
        </authorList>
    </citation>
    <scope>NUCLEOTIDE SEQUENCE</scope>
    <source>
        <strain evidence="4">SCIV0701</strain>
    </source>
</reference>
<evidence type="ECO:0000256" key="2">
    <source>
        <dbReference type="SAM" id="SignalP"/>
    </source>
</evidence>
<dbReference type="EC" id="2.7.7.65" evidence="4"/>
<dbReference type="Gene3D" id="2.60.120.260">
    <property type="entry name" value="Galactose-binding domain-like"/>
    <property type="match status" value="1"/>
</dbReference>
<dbReference type="AlphaFoldDB" id="A0A9X2SA15"/>
<dbReference type="SUPFAM" id="SSF55073">
    <property type="entry name" value="Nucleotide cyclase"/>
    <property type="match status" value="1"/>
</dbReference>
<feature type="chain" id="PRO_5040903893" evidence="2">
    <location>
        <begin position="27"/>
        <end position="614"/>
    </location>
</feature>
<dbReference type="PROSITE" id="PS50887">
    <property type="entry name" value="GGDEF"/>
    <property type="match status" value="1"/>
</dbReference>
<dbReference type="PANTHER" id="PTHR45138:SF24">
    <property type="entry name" value="DIGUANYLATE CYCLASE DGCC-RELATED"/>
    <property type="match status" value="1"/>
</dbReference>
<dbReference type="InterPro" id="IPR029787">
    <property type="entry name" value="Nucleotide_cyclase"/>
</dbReference>
<feature type="transmembrane region" description="Helical" evidence="1">
    <location>
        <begin position="350"/>
        <end position="366"/>
    </location>
</feature>
<dbReference type="GO" id="GO:0005886">
    <property type="term" value="C:plasma membrane"/>
    <property type="evidence" value="ECO:0007669"/>
    <property type="project" value="TreeGrafter"/>
</dbReference>
<dbReference type="CDD" id="cd01949">
    <property type="entry name" value="GGDEF"/>
    <property type="match status" value="1"/>
</dbReference>
<dbReference type="Pfam" id="PF00990">
    <property type="entry name" value="GGDEF"/>
    <property type="match status" value="1"/>
</dbReference>
<dbReference type="PANTHER" id="PTHR45138">
    <property type="entry name" value="REGULATORY COMPONENTS OF SENSORY TRANSDUCTION SYSTEM"/>
    <property type="match status" value="1"/>
</dbReference>
<feature type="transmembrane region" description="Helical" evidence="1">
    <location>
        <begin position="204"/>
        <end position="222"/>
    </location>
</feature>
<feature type="transmembrane region" description="Helical" evidence="1">
    <location>
        <begin position="295"/>
        <end position="312"/>
    </location>
</feature>
<dbReference type="NCBIfam" id="TIGR00254">
    <property type="entry name" value="GGDEF"/>
    <property type="match status" value="1"/>
</dbReference>
<dbReference type="InterPro" id="IPR011623">
    <property type="entry name" value="7TMR_DISM_rcpt_extracell_dom1"/>
</dbReference>
<comment type="caution">
    <text evidence="4">The sequence shown here is derived from an EMBL/GenBank/DDBJ whole genome shotgun (WGS) entry which is preliminary data.</text>
</comment>
<dbReference type="InterPro" id="IPR050469">
    <property type="entry name" value="Diguanylate_Cyclase"/>
</dbReference>
<organism evidence="4 5">
    <name type="scientific">Paenibacillus soyae</name>
    <dbReference type="NCBI Taxonomy" id="2969249"/>
    <lineage>
        <taxon>Bacteria</taxon>
        <taxon>Bacillati</taxon>
        <taxon>Bacillota</taxon>
        <taxon>Bacilli</taxon>
        <taxon>Bacillales</taxon>
        <taxon>Paenibacillaceae</taxon>
        <taxon>Paenibacillus</taxon>
    </lineage>
</organism>
<dbReference type="Pfam" id="PF07695">
    <property type="entry name" value="7TMR-DISM_7TM"/>
    <property type="match status" value="1"/>
</dbReference>
<proteinExistence type="predicted"/>
<feature type="domain" description="GGDEF" evidence="3">
    <location>
        <begin position="472"/>
        <end position="610"/>
    </location>
</feature>
<dbReference type="InterPro" id="IPR043128">
    <property type="entry name" value="Rev_trsase/Diguanyl_cyclase"/>
</dbReference>
<name>A0A9X2SA15_9BACL</name>
<dbReference type="RefSeq" id="WP_257448562.1">
    <property type="nucleotide sequence ID" value="NZ_JANIPJ010000013.1"/>
</dbReference>
<dbReference type="GO" id="GO:0052621">
    <property type="term" value="F:diguanylate cyclase activity"/>
    <property type="evidence" value="ECO:0007669"/>
    <property type="project" value="UniProtKB-EC"/>
</dbReference>
<feature type="transmembrane region" description="Helical" evidence="1">
    <location>
        <begin position="229"/>
        <end position="246"/>
    </location>
</feature>
<dbReference type="EMBL" id="JANIPJ010000013">
    <property type="protein sequence ID" value="MCR2805746.1"/>
    <property type="molecule type" value="Genomic_DNA"/>
</dbReference>
<feature type="signal peptide" evidence="2">
    <location>
        <begin position="1"/>
        <end position="26"/>
    </location>
</feature>
<gene>
    <name evidence="4" type="ORF">NQZ67_17830</name>
</gene>
<keyword evidence="1" id="KW-1133">Transmembrane helix</keyword>
<dbReference type="FunFam" id="3.30.70.270:FF:000001">
    <property type="entry name" value="Diguanylate cyclase domain protein"/>
    <property type="match status" value="1"/>
</dbReference>
<dbReference type="SUPFAM" id="SSF49785">
    <property type="entry name" value="Galactose-binding domain-like"/>
    <property type="match status" value="1"/>
</dbReference>
<feature type="transmembrane region" description="Helical" evidence="1">
    <location>
        <begin position="266"/>
        <end position="283"/>
    </location>
</feature>
<evidence type="ECO:0000259" key="3">
    <source>
        <dbReference type="PROSITE" id="PS50887"/>
    </source>
</evidence>
<keyword evidence="5" id="KW-1185">Reference proteome</keyword>
<dbReference type="GO" id="GO:0043709">
    <property type="term" value="P:cell adhesion involved in single-species biofilm formation"/>
    <property type="evidence" value="ECO:0007669"/>
    <property type="project" value="TreeGrafter"/>
</dbReference>